<keyword evidence="3" id="KW-1185">Reference proteome</keyword>
<gene>
    <name evidence="2" type="ORF">MRATA1EN1_LOCUS21123</name>
</gene>
<evidence type="ECO:0000313" key="3">
    <source>
        <dbReference type="Proteomes" id="UP001176941"/>
    </source>
</evidence>
<sequence>MILSALAALPHHPITILPTLHTEETQNLNSDRVRATPRDTLARKDLGQCSGHSFIHPSGMRTFSPAPPSGNFGEEKEKTKADGLRWGCGKVEPKVINDILGPKNECVYWRSTALGQTPNTELTFVT</sequence>
<proteinExistence type="predicted"/>
<name>A0ABN8ZGN7_RANTA</name>
<dbReference type="Proteomes" id="UP001176941">
    <property type="component" value="Chromosome 32"/>
</dbReference>
<reference evidence="2" key="1">
    <citation type="submission" date="2023-04" db="EMBL/GenBank/DDBJ databases">
        <authorList>
            <consortium name="ELIXIR-Norway"/>
        </authorList>
    </citation>
    <scope>NUCLEOTIDE SEQUENCE [LARGE SCALE GENOMIC DNA]</scope>
</reference>
<protein>
    <submittedName>
        <fullName evidence="2">Uncharacterized protein</fullName>
    </submittedName>
</protein>
<organism evidence="2 3">
    <name type="scientific">Rangifer tarandus platyrhynchus</name>
    <name type="common">Svalbard reindeer</name>
    <dbReference type="NCBI Taxonomy" id="3082113"/>
    <lineage>
        <taxon>Eukaryota</taxon>
        <taxon>Metazoa</taxon>
        <taxon>Chordata</taxon>
        <taxon>Craniata</taxon>
        <taxon>Vertebrata</taxon>
        <taxon>Euteleostomi</taxon>
        <taxon>Mammalia</taxon>
        <taxon>Eutheria</taxon>
        <taxon>Laurasiatheria</taxon>
        <taxon>Artiodactyla</taxon>
        <taxon>Ruminantia</taxon>
        <taxon>Pecora</taxon>
        <taxon>Cervidae</taxon>
        <taxon>Odocoileinae</taxon>
        <taxon>Rangifer</taxon>
    </lineage>
</organism>
<accession>A0ABN8ZGN7</accession>
<feature type="region of interest" description="Disordered" evidence="1">
    <location>
        <begin position="53"/>
        <end position="78"/>
    </location>
</feature>
<dbReference type="EMBL" id="OX459968">
    <property type="protein sequence ID" value="CAI9172161.1"/>
    <property type="molecule type" value="Genomic_DNA"/>
</dbReference>
<evidence type="ECO:0000313" key="2">
    <source>
        <dbReference type="EMBL" id="CAI9172161.1"/>
    </source>
</evidence>
<evidence type="ECO:0000256" key="1">
    <source>
        <dbReference type="SAM" id="MobiDB-lite"/>
    </source>
</evidence>